<dbReference type="SMART" id="SM00060">
    <property type="entry name" value="FN3"/>
    <property type="match status" value="3"/>
</dbReference>
<comment type="caution">
    <text evidence="9">The sequence shown here is derived from an EMBL/GenBank/DDBJ whole genome shotgun (WGS) entry which is preliminary data.</text>
</comment>
<feature type="region of interest" description="Disordered" evidence="5">
    <location>
        <begin position="1556"/>
        <end position="1581"/>
    </location>
</feature>
<evidence type="ECO:0000259" key="8">
    <source>
        <dbReference type="PROSITE" id="PS50853"/>
    </source>
</evidence>
<feature type="region of interest" description="Disordered" evidence="5">
    <location>
        <begin position="1313"/>
        <end position="1351"/>
    </location>
</feature>
<protein>
    <recommendedName>
        <fullName evidence="11">Roundabout 2</fullName>
    </recommendedName>
</protein>
<dbReference type="InterPro" id="IPR007110">
    <property type="entry name" value="Ig-like_dom"/>
</dbReference>
<dbReference type="OrthoDB" id="428111at2759"/>
<feature type="domain" description="Ig-like" evidence="7">
    <location>
        <begin position="463"/>
        <end position="578"/>
    </location>
</feature>
<keyword evidence="2" id="KW-0677">Repeat</keyword>
<proteinExistence type="predicted"/>
<feature type="compositionally biased region" description="Polar residues" evidence="5">
    <location>
        <begin position="1409"/>
        <end position="1421"/>
    </location>
</feature>
<feature type="domain" description="Ig-like" evidence="7">
    <location>
        <begin position="33"/>
        <end position="122"/>
    </location>
</feature>
<feature type="domain" description="Fibronectin type-III" evidence="8">
    <location>
        <begin position="615"/>
        <end position="728"/>
    </location>
</feature>
<dbReference type="InterPro" id="IPR036179">
    <property type="entry name" value="Ig-like_dom_sf"/>
</dbReference>
<feature type="signal peptide" evidence="6">
    <location>
        <begin position="1"/>
        <end position="19"/>
    </location>
</feature>
<feature type="region of interest" description="Disordered" evidence="5">
    <location>
        <begin position="1466"/>
        <end position="1529"/>
    </location>
</feature>
<evidence type="ECO:0000256" key="5">
    <source>
        <dbReference type="SAM" id="MobiDB-lite"/>
    </source>
</evidence>
<dbReference type="STRING" id="46835.A0A504YZE7"/>
<evidence type="ECO:0000313" key="10">
    <source>
        <dbReference type="Proteomes" id="UP000316759"/>
    </source>
</evidence>
<feature type="region of interest" description="Disordered" evidence="5">
    <location>
        <begin position="427"/>
        <end position="450"/>
    </location>
</feature>
<feature type="chain" id="PRO_5021198867" description="Roundabout 2" evidence="6">
    <location>
        <begin position="20"/>
        <end position="1686"/>
    </location>
</feature>
<feature type="compositionally biased region" description="Low complexity" evidence="5">
    <location>
        <begin position="1423"/>
        <end position="1442"/>
    </location>
</feature>
<feature type="domain" description="Fibronectin type-III" evidence="8">
    <location>
        <begin position="931"/>
        <end position="1025"/>
    </location>
</feature>
<dbReference type="PANTHER" id="PTHR12231:SF253">
    <property type="entry name" value="DPR-INTERACTING PROTEIN ETA, ISOFORM B-RELATED"/>
    <property type="match status" value="1"/>
</dbReference>
<keyword evidence="3" id="KW-1015">Disulfide bond</keyword>
<evidence type="ECO:0000256" key="1">
    <source>
        <dbReference type="ARBA" id="ARBA00022729"/>
    </source>
</evidence>
<dbReference type="FunFam" id="2.60.40.10:FF:000032">
    <property type="entry name" value="palladin isoform X1"/>
    <property type="match status" value="1"/>
</dbReference>
<dbReference type="SUPFAM" id="SSF49265">
    <property type="entry name" value="Fibronectin type III"/>
    <property type="match status" value="2"/>
</dbReference>
<dbReference type="InterPro" id="IPR013098">
    <property type="entry name" value="Ig_I-set"/>
</dbReference>
<dbReference type="InterPro" id="IPR051170">
    <property type="entry name" value="Neural/epithelial_adhesion"/>
</dbReference>
<sequence length="1686" mass="184117">MLICWTLVGLVNVLPLIWSLQESTVKKPVQKKPVIYEIPVDTFSADGVLEFTCQADGFPKPTITWFDAFTGQKVIDHVPSSGSTTGIHVNQHYGRLMVSNPMRNKIYSFYCNASNSAGWTVSQPPVKGGLAYLETTFRQNPMDKTVHQGDRVLLECIPPVGLPEPKVAWFHSGSLIAAQSGFPQRSNLTVDSASHTQLTDPGHLQISAASLADAGEYVCVAANNAAEQQSFPARLSVKPRARFIETPTDIRVAKGENAKFRCRVEGNQMVKWSRGSGEGLIDPTRIELADGYLLLKNVQPSDAGVYVCTALGSIAADAMLTVETPPTFSRTPDDLTVMVSQTARFFCVTTGFPQPSIYWELPDKTPVFPSEEVANPSTHSRFYLHKDGTLEIRNVQVSDAGKYQCTAHSSIDRVHSSATLRVIPKSMHTHEDSEDSALLSRTPNTDSLNRNPHSYYEYYPLAPIIGLPPVNQTRVVGDLVILDCELGATRQPVSMVNELPIGNGNIPQNQASDWTVTWQRATLATGEIGEKLDLSRLVHEQRYSLLPGGSLQIFNAQLTDTGSYTCSAQTWVQPDRISKKQSAILLQSNWTAHLNVVPVGSPINADQGHENPLSPPRDLRVTNVTESTITLAWEDSNWLRPISNSIDQVNEITHNTGNGLITYWVEYYRPDRATEGWRTVEKNWPANTVQIGGLQPNTAYYFLIRPRWSFGRVGWVSVPLGPVFTKSTQHVQVGNSQTNFISDKELLQGMRNVEISRVHLHPISSKRMRVSWTVHERPHVIQAITGYTIYYRKINLMQCVPTSLQKVDERAVSTELGDSYCSLRPASDRTPRDLYQELQSMQKMRQQSTTALTEPRLQMDVKANFPLDTSDTEPKGSVTYEGSGLIRDLDPFQCYEVSVKPHSTDSLFGKTEGRESVTHTAMTFESFPSLPPERVVAKWTGIHDLTLSWSQPPVSHWNGLLRGYTIYLYDELARDHQTFNVSASEKTTVIKGLTGSNAYLIQLAAGTCKGVGLRSKPLRLDPGFHGQLGRGVGWGFDPNTGLPVTESAQIESTSEDGTSGRLIQKPWFISTMISSLLLWFALIGLITFCCRRQPYSFRKTSGGVLIANSSSHCGTSSSNRINGLDAATLMDGIGTTHTNGNISRTNRYGKEKCQMQLEPLIQNTAVTKTTEAKELDTSIPGGAYSPQNPFLTSPESSVATTYGVYSLTHNTDLLRTQWASRPTDAQNASYRATNMTYPVPDEAGPPYATTNNPILGHGNPLRADSLSPNVQTNPILFHQTSHLVNYPMGICTPSSTQAYLTYQPGIVPLSQSISEFSSHDGPRDQGYSGAPSGLPGTATPASTGLPPIAPVAQLGHNGARISPPSVVESVGSAASVAPYATVSIIQNAKLPDRNLVHLETGFRPGLTIINGTSNENTSQIDKASYSSGDSSRSYSNNSDASRGANMAAHRESVRIYGRGEAYLNGGYPPQDIRGRASTPGKSPNPIFPQRTMSSNPSKSESNASTSTRLSGGGHSAGDRSVVWPNSPSSMCKTNALDTVELSTSGHQPQHEEDVYSLADDGGIPPPPASPPPPAPDKLKRENHFNPTEVYLISPSPIQSSNVVQKSIYDLNADTSEDDIPMTTSSTAPSLCFRGSQSQTHSNGLNGHPDGQRTKLDKAGEEGIPVSGFRVMRSPEEPQNTTYAQVY</sequence>
<feature type="compositionally biased region" description="Low complexity" evidence="5">
    <location>
        <begin position="1493"/>
        <end position="1507"/>
    </location>
</feature>
<feature type="compositionally biased region" description="Polar residues" evidence="5">
    <location>
        <begin position="1635"/>
        <end position="1644"/>
    </location>
</feature>
<dbReference type="SUPFAM" id="SSF48726">
    <property type="entry name" value="Immunoglobulin"/>
    <property type="match status" value="5"/>
</dbReference>
<organism evidence="9 10">
    <name type="scientific">Fasciola gigantica</name>
    <name type="common">Giant liver fluke</name>
    <dbReference type="NCBI Taxonomy" id="46835"/>
    <lineage>
        <taxon>Eukaryota</taxon>
        <taxon>Metazoa</taxon>
        <taxon>Spiralia</taxon>
        <taxon>Lophotrochozoa</taxon>
        <taxon>Platyhelminthes</taxon>
        <taxon>Trematoda</taxon>
        <taxon>Digenea</taxon>
        <taxon>Plagiorchiida</taxon>
        <taxon>Echinostomata</taxon>
        <taxon>Echinostomatoidea</taxon>
        <taxon>Fasciolidae</taxon>
        <taxon>Fasciola</taxon>
    </lineage>
</organism>
<keyword evidence="10" id="KW-1185">Reference proteome</keyword>
<feature type="compositionally biased region" description="Pro residues" evidence="5">
    <location>
        <begin position="1563"/>
        <end position="1575"/>
    </location>
</feature>
<reference evidence="9 10" key="1">
    <citation type="submission" date="2019-04" db="EMBL/GenBank/DDBJ databases">
        <title>Annotation for the trematode Fasciola gigantica.</title>
        <authorList>
            <person name="Choi Y.-J."/>
        </authorList>
    </citation>
    <scope>NUCLEOTIDE SEQUENCE [LARGE SCALE GENOMIC DNA]</scope>
    <source>
        <strain evidence="9">Uganda_cow_1</strain>
    </source>
</reference>
<keyword evidence="1 6" id="KW-0732">Signal</keyword>
<dbReference type="SMART" id="SM00409">
    <property type="entry name" value="IG"/>
    <property type="match status" value="5"/>
</dbReference>
<dbReference type="InterPro" id="IPR013783">
    <property type="entry name" value="Ig-like_fold"/>
</dbReference>
<dbReference type="InterPro" id="IPR003961">
    <property type="entry name" value="FN3_dom"/>
</dbReference>
<feature type="region of interest" description="Disordered" evidence="5">
    <location>
        <begin position="1635"/>
        <end position="1661"/>
    </location>
</feature>
<name>A0A504YZE7_FASGI</name>
<evidence type="ECO:0000259" key="7">
    <source>
        <dbReference type="PROSITE" id="PS50835"/>
    </source>
</evidence>
<dbReference type="PANTHER" id="PTHR12231">
    <property type="entry name" value="CTX-RELATED TYPE I TRANSMEMBRANE PROTEIN"/>
    <property type="match status" value="1"/>
</dbReference>
<dbReference type="InterPro" id="IPR003599">
    <property type="entry name" value="Ig_sub"/>
</dbReference>
<dbReference type="Gene3D" id="2.60.40.10">
    <property type="entry name" value="Immunoglobulins"/>
    <property type="match status" value="8"/>
</dbReference>
<gene>
    <name evidence="9" type="ORF">FGIG_01703</name>
</gene>
<evidence type="ECO:0000256" key="2">
    <source>
        <dbReference type="ARBA" id="ARBA00022737"/>
    </source>
</evidence>
<feature type="compositionally biased region" description="Polar residues" evidence="5">
    <location>
        <begin position="439"/>
        <end position="450"/>
    </location>
</feature>
<dbReference type="Proteomes" id="UP000316759">
    <property type="component" value="Unassembled WGS sequence"/>
</dbReference>
<evidence type="ECO:0000256" key="4">
    <source>
        <dbReference type="ARBA" id="ARBA00023319"/>
    </source>
</evidence>
<feature type="domain" description="Ig-like" evidence="7">
    <location>
        <begin position="124"/>
        <end position="236"/>
    </location>
</feature>
<feature type="domain" description="Ig-like" evidence="7">
    <location>
        <begin position="239"/>
        <end position="321"/>
    </location>
</feature>
<evidence type="ECO:0000313" key="9">
    <source>
        <dbReference type="EMBL" id="TPP65481.1"/>
    </source>
</evidence>
<evidence type="ECO:0000256" key="3">
    <source>
        <dbReference type="ARBA" id="ARBA00023157"/>
    </source>
</evidence>
<dbReference type="CDD" id="cd00063">
    <property type="entry name" value="FN3"/>
    <property type="match status" value="2"/>
</dbReference>
<dbReference type="Pfam" id="PF07679">
    <property type="entry name" value="I-set"/>
    <property type="match status" value="3"/>
</dbReference>
<feature type="region of interest" description="Disordered" evidence="5">
    <location>
        <begin position="1406"/>
        <end position="1446"/>
    </location>
</feature>
<dbReference type="PROSITE" id="PS50853">
    <property type="entry name" value="FN3"/>
    <property type="match status" value="2"/>
</dbReference>
<feature type="domain" description="Ig-like" evidence="7">
    <location>
        <begin position="326"/>
        <end position="421"/>
    </location>
</feature>
<evidence type="ECO:0000256" key="6">
    <source>
        <dbReference type="SAM" id="SignalP"/>
    </source>
</evidence>
<dbReference type="InterPro" id="IPR003598">
    <property type="entry name" value="Ig_sub2"/>
</dbReference>
<dbReference type="SMART" id="SM00408">
    <property type="entry name" value="IGc2"/>
    <property type="match status" value="5"/>
</dbReference>
<accession>A0A504YZE7</accession>
<dbReference type="EMBL" id="SUNJ01003108">
    <property type="protein sequence ID" value="TPP65481.1"/>
    <property type="molecule type" value="Genomic_DNA"/>
</dbReference>
<dbReference type="InterPro" id="IPR036116">
    <property type="entry name" value="FN3_sf"/>
</dbReference>
<feature type="compositionally biased region" description="Basic and acidic residues" evidence="5">
    <location>
        <begin position="1649"/>
        <end position="1660"/>
    </location>
</feature>
<dbReference type="Pfam" id="PF00041">
    <property type="entry name" value="fn3"/>
    <property type="match status" value="1"/>
</dbReference>
<evidence type="ECO:0008006" key="11">
    <source>
        <dbReference type="Google" id="ProtNLM"/>
    </source>
</evidence>
<keyword evidence="4" id="KW-0393">Immunoglobulin domain</keyword>
<dbReference type="PROSITE" id="PS50835">
    <property type="entry name" value="IG_LIKE"/>
    <property type="match status" value="5"/>
</dbReference>